<proteinExistence type="predicted"/>
<dbReference type="InterPro" id="IPR017560">
    <property type="entry name" value="Cyt_c_biogenesis_CcmI"/>
</dbReference>
<gene>
    <name evidence="8" type="primary">ccmI</name>
    <name evidence="8" type="ORF">P2G67_06260</name>
</gene>
<evidence type="ECO:0000256" key="3">
    <source>
        <dbReference type="ARBA" id="ARBA00022748"/>
    </source>
</evidence>
<dbReference type="SUPFAM" id="SSF48452">
    <property type="entry name" value="TPR-like"/>
    <property type="match status" value="1"/>
</dbReference>
<dbReference type="InterPro" id="IPR056413">
    <property type="entry name" value="TPR_CcmH_CycH"/>
</dbReference>
<evidence type="ECO:0000313" key="8">
    <source>
        <dbReference type="EMBL" id="MDF2095574.1"/>
    </source>
</evidence>
<comment type="subcellular location">
    <subcellularLocation>
        <location evidence="1">Cell envelope</location>
    </subcellularLocation>
</comment>
<feature type="transmembrane region" description="Helical" evidence="6">
    <location>
        <begin position="6"/>
        <end position="25"/>
    </location>
</feature>
<dbReference type="NCBIfam" id="TIGR03142">
    <property type="entry name" value="cytochro_ccmI"/>
    <property type="match status" value="1"/>
</dbReference>
<dbReference type="PANTHER" id="PTHR47870">
    <property type="entry name" value="CYTOCHROME C-TYPE BIOGENESIS PROTEIN CCMH"/>
    <property type="match status" value="1"/>
</dbReference>
<evidence type="ECO:0000256" key="2">
    <source>
        <dbReference type="ARBA" id="ARBA00022737"/>
    </source>
</evidence>
<keyword evidence="3" id="KW-0201">Cytochrome c-type biogenesis</keyword>
<keyword evidence="6" id="KW-0812">Transmembrane</keyword>
<accession>A0ABT5YMT4</accession>
<sequence>MTWLFWAVAAVLTALSVGALLHPLLRRPAGAAGETAPEDREAYDLHIYRDQLAEIDRDLARGVLTEREADAARLEVQRRLLAADRRRVGGAVQAAGEVTRRRSTASRMAALAVVVVVPLGALATYLSIGEPDLPSLPRAERSAEVEREGEMREMVADLQRRLAENPDDARGWQLLGRARAEMGDWEAAAEAYQEAVARGGAEEASLQSALGEALTAAAGGTVSPRAAAAFAAALEADPQEPRARYYTALALKQGGQVREALDLWLELAETTPRDAGWRPLLREQIVMAAEDLGLPLAELSIPAGPEPRGGPMAEQEAAVEDMSPEEREAFIRSMVEGLADRLEEDPDDIDGWLRLVQARLVLGETDAALAALERAEPLVAELPADDRRRQAVEEGLRLLGDGS</sequence>
<dbReference type="Proteomes" id="UP001215503">
    <property type="component" value="Unassembled WGS sequence"/>
</dbReference>
<dbReference type="Gene3D" id="1.25.40.10">
    <property type="entry name" value="Tetratricopeptide repeat domain"/>
    <property type="match status" value="2"/>
</dbReference>
<evidence type="ECO:0000256" key="1">
    <source>
        <dbReference type="ARBA" id="ARBA00004196"/>
    </source>
</evidence>
<dbReference type="PANTHER" id="PTHR47870:SF1">
    <property type="entry name" value="CYTOCHROME C-TYPE BIOGENESIS PROTEIN CCMH"/>
    <property type="match status" value="1"/>
</dbReference>
<dbReference type="InterPro" id="IPR011990">
    <property type="entry name" value="TPR-like_helical_dom_sf"/>
</dbReference>
<name>A0ABT5YMT4_9PROT</name>
<evidence type="ECO:0000256" key="4">
    <source>
        <dbReference type="ARBA" id="ARBA00022803"/>
    </source>
</evidence>
<organism evidence="8 9">
    <name type="scientific">Aquibaculum arenosum</name>
    <dbReference type="NCBI Taxonomy" id="3032591"/>
    <lineage>
        <taxon>Bacteria</taxon>
        <taxon>Pseudomonadati</taxon>
        <taxon>Pseudomonadota</taxon>
        <taxon>Alphaproteobacteria</taxon>
        <taxon>Rhodospirillales</taxon>
        <taxon>Rhodovibrionaceae</taxon>
        <taxon>Aquibaculum</taxon>
    </lineage>
</organism>
<dbReference type="InterPro" id="IPR051263">
    <property type="entry name" value="C-type_cytochrome_biogenesis"/>
</dbReference>
<dbReference type="Pfam" id="PF23914">
    <property type="entry name" value="TPR_CcmH_CycH"/>
    <property type="match status" value="1"/>
</dbReference>
<comment type="caution">
    <text evidence="8">The sequence shown here is derived from an EMBL/GenBank/DDBJ whole genome shotgun (WGS) entry which is preliminary data.</text>
</comment>
<keyword evidence="6" id="KW-0472">Membrane</keyword>
<keyword evidence="2" id="KW-0677">Repeat</keyword>
<dbReference type="RefSeq" id="WP_275821132.1">
    <property type="nucleotide sequence ID" value="NZ_JARHUD010000003.1"/>
</dbReference>
<feature type="transmembrane region" description="Helical" evidence="6">
    <location>
        <begin position="109"/>
        <end position="128"/>
    </location>
</feature>
<keyword evidence="6" id="KW-1133">Transmembrane helix</keyword>
<evidence type="ECO:0000259" key="7">
    <source>
        <dbReference type="Pfam" id="PF23914"/>
    </source>
</evidence>
<keyword evidence="9" id="KW-1185">Reference proteome</keyword>
<dbReference type="PROSITE" id="PS50005">
    <property type="entry name" value="TPR"/>
    <property type="match status" value="1"/>
</dbReference>
<evidence type="ECO:0000256" key="6">
    <source>
        <dbReference type="SAM" id="Phobius"/>
    </source>
</evidence>
<dbReference type="SMART" id="SM00028">
    <property type="entry name" value="TPR"/>
    <property type="match status" value="3"/>
</dbReference>
<feature type="repeat" description="TPR" evidence="5">
    <location>
        <begin position="169"/>
        <end position="202"/>
    </location>
</feature>
<dbReference type="InterPro" id="IPR019734">
    <property type="entry name" value="TPR_rpt"/>
</dbReference>
<keyword evidence="4 5" id="KW-0802">TPR repeat</keyword>
<evidence type="ECO:0000313" key="9">
    <source>
        <dbReference type="Proteomes" id="UP001215503"/>
    </source>
</evidence>
<protein>
    <submittedName>
        <fullName evidence="8">C-type cytochrome biogenesis protein CcmI</fullName>
    </submittedName>
</protein>
<dbReference type="EMBL" id="JARHUD010000003">
    <property type="protein sequence ID" value="MDF2095574.1"/>
    <property type="molecule type" value="Genomic_DNA"/>
</dbReference>
<reference evidence="8 9" key="1">
    <citation type="submission" date="2023-03" db="EMBL/GenBank/DDBJ databases">
        <title>Fodinicurvata sp. CAU 1616 isolated from sea sendiment.</title>
        <authorList>
            <person name="Kim W."/>
        </authorList>
    </citation>
    <scope>NUCLEOTIDE SEQUENCE [LARGE SCALE GENOMIC DNA]</scope>
    <source>
        <strain evidence="8 9">CAU 1616</strain>
    </source>
</reference>
<evidence type="ECO:0000256" key="5">
    <source>
        <dbReference type="PROSITE-ProRule" id="PRU00339"/>
    </source>
</evidence>
<feature type="domain" description="Cytochrome c-type biogenesis protein H TPR" evidence="7">
    <location>
        <begin position="147"/>
        <end position="274"/>
    </location>
</feature>